<comment type="similarity">
    <text evidence="2 7">Belongs to the plant cysteine rich small secretory peptide family. Epidermal patterning factor subfamily.</text>
</comment>
<comment type="caution">
    <text evidence="8">The sequence shown here is derived from an EMBL/GenBank/DDBJ whole genome shotgun (WGS) entry which is preliminary data.</text>
</comment>
<dbReference type="EMBL" id="JAXIOK010000012">
    <property type="protein sequence ID" value="KAK4757673.1"/>
    <property type="molecule type" value="Genomic_DNA"/>
</dbReference>
<comment type="subcellular location">
    <subcellularLocation>
        <location evidence="1 7">Secreted</location>
    </subcellularLocation>
</comment>
<dbReference type="GO" id="GO:0005576">
    <property type="term" value="C:extracellular region"/>
    <property type="evidence" value="ECO:0007669"/>
    <property type="project" value="UniProtKB-SubCell"/>
</dbReference>
<dbReference type="PANTHER" id="PTHR33109:SF55">
    <property type="entry name" value="EPIDERMAL PATTERNING FACTOR-LIKE PROTEIN 4-RELATED"/>
    <property type="match status" value="1"/>
</dbReference>
<evidence type="ECO:0000256" key="5">
    <source>
        <dbReference type="ARBA" id="ARBA00022729"/>
    </source>
</evidence>
<sequence length="132" mass="14539">MALQLRRHRHRHRLSYSTPPVLAALLIFLSSSAAPLPQYYGSSRQAAATQEATDDRTSRMKLAAGGRGFDSVDQLRQGPREIGSSPPTCQSKCGQCSPCQPVHVPFHPGIGLPLEYYPEAWRCKCGSKLFMP</sequence>
<dbReference type="PANTHER" id="PTHR33109">
    <property type="entry name" value="EPIDERMAL PATTERNING FACTOR-LIKE PROTEIN 4"/>
    <property type="match status" value="1"/>
</dbReference>
<feature type="chain" id="PRO_5042672054" description="Epidermal patterning factor-like protein" evidence="7">
    <location>
        <begin position="34"/>
        <end position="132"/>
    </location>
</feature>
<evidence type="ECO:0000256" key="7">
    <source>
        <dbReference type="RuleBase" id="RU367102"/>
    </source>
</evidence>
<evidence type="ECO:0000256" key="2">
    <source>
        <dbReference type="ARBA" id="ARBA00008127"/>
    </source>
</evidence>
<keyword evidence="5 7" id="KW-0732">Signal</keyword>
<evidence type="ECO:0000256" key="6">
    <source>
        <dbReference type="ARBA" id="ARBA00023157"/>
    </source>
</evidence>
<protein>
    <recommendedName>
        <fullName evidence="7">Epidermal patterning factor-like protein</fullName>
    </recommendedName>
</protein>
<accession>A0AAN7K4Z9</accession>
<gene>
    <name evidence="8" type="ORF">SAY87_018974</name>
</gene>
<name>A0AAN7K4Z9_9MYRT</name>
<dbReference type="AlphaFoldDB" id="A0AAN7K4Z9"/>
<dbReference type="GO" id="GO:0010052">
    <property type="term" value="P:guard cell differentiation"/>
    <property type="evidence" value="ECO:0007669"/>
    <property type="project" value="UniProtKB-UniRule"/>
</dbReference>
<organism evidence="8 9">
    <name type="scientific">Trapa incisa</name>
    <dbReference type="NCBI Taxonomy" id="236973"/>
    <lineage>
        <taxon>Eukaryota</taxon>
        <taxon>Viridiplantae</taxon>
        <taxon>Streptophyta</taxon>
        <taxon>Embryophyta</taxon>
        <taxon>Tracheophyta</taxon>
        <taxon>Spermatophyta</taxon>
        <taxon>Magnoliopsida</taxon>
        <taxon>eudicotyledons</taxon>
        <taxon>Gunneridae</taxon>
        <taxon>Pentapetalae</taxon>
        <taxon>rosids</taxon>
        <taxon>malvids</taxon>
        <taxon>Myrtales</taxon>
        <taxon>Lythraceae</taxon>
        <taxon>Trapa</taxon>
    </lineage>
</organism>
<keyword evidence="3 7" id="KW-0217">Developmental protein</keyword>
<dbReference type="InterPro" id="IPR039455">
    <property type="entry name" value="EPFL"/>
</dbReference>
<keyword evidence="9" id="KW-1185">Reference proteome</keyword>
<feature type="signal peptide" evidence="7">
    <location>
        <begin position="1"/>
        <end position="33"/>
    </location>
</feature>
<proteinExistence type="inferred from homology"/>
<evidence type="ECO:0000256" key="4">
    <source>
        <dbReference type="ARBA" id="ARBA00022525"/>
    </source>
</evidence>
<comment type="function">
    <text evidence="7">Controls stomatal patterning.</text>
</comment>
<evidence type="ECO:0000313" key="8">
    <source>
        <dbReference type="EMBL" id="KAK4757673.1"/>
    </source>
</evidence>
<dbReference type="Proteomes" id="UP001345219">
    <property type="component" value="Chromosome 15"/>
</dbReference>
<evidence type="ECO:0000256" key="1">
    <source>
        <dbReference type="ARBA" id="ARBA00004613"/>
    </source>
</evidence>
<keyword evidence="4 7" id="KW-0964">Secreted</keyword>
<reference evidence="8 9" key="1">
    <citation type="journal article" date="2023" name="Hortic Res">
        <title>Pangenome of water caltrop reveals structural variations and asymmetric subgenome divergence after allopolyploidization.</title>
        <authorList>
            <person name="Zhang X."/>
            <person name="Chen Y."/>
            <person name="Wang L."/>
            <person name="Yuan Y."/>
            <person name="Fang M."/>
            <person name="Shi L."/>
            <person name="Lu R."/>
            <person name="Comes H.P."/>
            <person name="Ma Y."/>
            <person name="Chen Y."/>
            <person name="Huang G."/>
            <person name="Zhou Y."/>
            <person name="Zheng Z."/>
            <person name="Qiu Y."/>
        </authorList>
    </citation>
    <scope>NUCLEOTIDE SEQUENCE [LARGE SCALE GENOMIC DNA]</scope>
    <source>
        <tissue evidence="8">Roots</tissue>
    </source>
</reference>
<keyword evidence="6" id="KW-1015">Disulfide bond</keyword>
<evidence type="ECO:0000313" key="9">
    <source>
        <dbReference type="Proteomes" id="UP001345219"/>
    </source>
</evidence>
<dbReference type="Pfam" id="PF17181">
    <property type="entry name" value="EPF"/>
    <property type="match status" value="1"/>
</dbReference>
<evidence type="ECO:0000256" key="3">
    <source>
        <dbReference type="ARBA" id="ARBA00022473"/>
    </source>
</evidence>